<dbReference type="Proteomes" id="UP001595816">
    <property type="component" value="Unassembled WGS sequence"/>
</dbReference>
<keyword evidence="2" id="KW-1133">Transmembrane helix</keyword>
<dbReference type="PANTHER" id="PTHR36844:SF1">
    <property type="entry name" value="PROTEASE PRSW"/>
    <property type="match status" value="1"/>
</dbReference>
<feature type="transmembrane region" description="Helical" evidence="2">
    <location>
        <begin position="179"/>
        <end position="198"/>
    </location>
</feature>
<keyword evidence="4" id="KW-1185">Reference proteome</keyword>
<feature type="transmembrane region" description="Helical" evidence="2">
    <location>
        <begin position="75"/>
        <end position="97"/>
    </location>
</feature>
<name>A0ABV8LHM4_9ACTN</name>
<evidence type="ECO:0000313" key="3">
    <source>
        <dbReference type="EMBL" id="MFC4130108.1"/>
    </source>
</evidence>
<keyword evidence="2" id="KW-0472">Membrane</keyword>
<comment type="caution">
    <text evidence="3">The sequence shown here is derived from an EMBL/GenBank/DDBJ whole genome shotgun (WGS) entry which is preliminary data.</text>
</comment>
<dbReference type="PANTHER" id="PTHR36844">
    <property type="entry name" value="PROTEASE PRSW"/>
    <property type="match status" value="1"/>
</dbReference>
<dbReference type="InterPro" id="IPR026898">
    <property type="entry name" value="PrsW"/>
</dbReference>
<sequence length="474" mass="51106">MSEFPPSGIPHSEPTPAPAQPVGWPAPGGLPPAPLRPSGWQRWKRPVTLGGVIVFFAAASIAMLVFLGFNMGVQALLVGLAAAIVPVPILVFCFLWLDRYEPEPTWALVVCFAWGAVIATGIALIVNTWSSKIFEQNGISDGIVAVVVAPFIEELSKAAAPLLLLLLRRKEISGITDGIVYCGLSATGFAMTENILYLGGHAYAAGSEEYGVNTGLQMLFATFLVRVLFSAFAHPLFTSMTGVGIGIAARTASPVVRWLAPVAGLLVAMMLHGTWNLIPTIAAATGQTILVLYGYFALEMPIFLAMVAFALWLRSHEGRITVRALPAYVRAGWFSPPEVAALASLSRRHAARTWAKRVAGDPGRKAMTAFQFAATRLALVRDGIERGLNRTPEQQAKARDEERSLLEQITAAREVYVGRDPQTPPARWTGTAYELSFPDGETRTVSPPPEPVVPIPVLMPPPPAPTWGYPGWRR</sequence>
<keyword evidence="3" id="KW-0378">Hydrolase</keyword>
<feature type="transmembrane region" description="Helical" evidence="2">
    <location>
        <begin position="106"/>
        <end position="130"/>
    </location>
</feature>
<keyword evidence="2" id="KW-0812">Transmembrane</keyword>
<feature type="transmembrane region" description="Helical" evidence="2">
    <location>
        <begin position="290"/>
        <end position="313"/>
    </location>
</feature>
<evidence type="ECO:0000256" key="2">
    <source>
        <dbReference type="SAM" id="Phobius"/>
    </source>
</evidence>
<dbReference type="EMBL" id="JBHSAY010000005">
    <property type="protein sequence ID" value="MFC4130108.1"/>
    <property type="molecule type" value="Genomic_DNA"/>
</dbReference>
<accession>A0ABV8LHM4</accession>
<protein>
    <submittedName>
        <fullName evidence="3">PrsW family intramembrane metalloprotease</fullName>
    </submittedName>
</protein>
<keyword evidence="3" id="KW-0645">Protease</keyword>
<evidence type="ECO:0000313" key="4">
    <source>
        <dbReference type="Proteomes" id="UP001595816"/>
    </source>
</evidence>
<dbReference type="GO" id="GO:0008237">
    <property type="term" value="F:metallopeptidase activity"/>
    <property type="evidence" value="ECO:0007669"/>
    <property type="project" value="UniProtKB-KW"/>
</dbReference>
<feature type="transmembrane region" description="Helical" evidence="2">
    <location>
        <begin position="258"/>
        <end position="278"/>
    </location>
</feature>
<reference evidence="4" key="1">
    <citation type="journal article" date="2019" name="Int. J. Syst. Evol. Microbiol.">
        <title>The Global Catalogue of Microorganisms (GCM) 10K type strain sequencing project: providing services to taxonomists for standard genome sequencing and annotation.</title>
        <authorList>
            <consortium name="The Broad Institute Genomics Platform"/>
            <consortium name="The Broad Institute Genome Sequencing Center for Infectious Disease"/>
            <person name="Wu L."/>
            <person name="Ma J."/>
        </authorList>
    </citation>
    <scope>NUCLEOTIDE SEQUENCE [LARGE SCALE GENOMIC DNA]</scope>
    <source>
        <strain evidence="4">CGMCC 4.7289</strain>
    </source>
</reference>
<dbReference type="Pfam" id="PF13367">
    <property type="entry name" value="PrsW-protease"/>
    <property type="match status" value="1"/>
</dbReference>
<feature type="region of interest" description="Disordered" evidence="1">
    <location>
        <begin position="1"/>
        <end position="23"/>
    </location>
</feature>
<evidence type="ECO:0000256" key="1">
    <source>
        <dbReference type="SAM" id="MobiDB-lite"/>
    </source>
</evidence>
<feature type="transmembrane region" description="Helical" evidence="2">
    <location>
        <begin position="218"/>
        <end position="237"/>
    </location>
</feature>
<gene>
    <name evidence="3" type="ORF">ACFOZ4_05755</name>
</gene>
<proteinExistence type="predicted"/>
<dbReference type="RefSeq" id="WP_253758513.1">
    <property type="nucleotide sequence ID" value="NZ_JAMZDZ010000001.1"/>
</dbReference>
<keyword evidence="3" id="KW-0482">Metalloprotease</keyword>
<organism evidence="3 4">
    <name type="scientific">Hamadaea flava</name>
    <dbReference type="NCBI Taxonomy" id="1742688"/>
    <lineage>
        <taxon>Bacteria</taxon>
        <taxon>Bacillati</taxon>
        <taxon>Actinomycetota</taxon>
        <taxon>Actinomycetes</taxon>
        <taxon>Micromonosporales</taxon>
        <taxon>Micromonosporaceae</taxon>
        <taxon>Hamadaea</taxon>
    </lineage>
</organism>
<feature type="transmembrane region" description="Helical" evidence="2">
    <location>
        <begin position="47"/>
        <end position="69"/>
    </location>
</feature>